<protein>
    <submittedName>
        <fullName evidence="2">Uncharacterized protein</fullName>
    </submittedName>
</protein>
<name>A0A7Y2ECX1_UNCEI</name>
<evidence type="ECO:0000256" key="1">
    <source>
        <dbReference type="SAM" id="MobiDB-lite"/>
    </source>
</evidence>
<sequence>MSGQIKTIKNCPPPSVGSGGPNPEVKVHHIVDALEEISDWVGSIREALQKLPPNTVIPTDPSDHT</sequence>
<evidence type="ECO:0000313" key="2">
    <source>
        <dbReference type="EMBL" id="NNF05773.1"/>
    </source>
</evidence>
<organism evidence="2 3">
    <name type="scientific">Eiseniibacteriota bacterium</name>
    <dbReference type="NCBI Taxonomy" id="2212470"/>
    <lineage>
        <taxon>Bacteria</taxon>
        <taxon>Candidatus Eiseniibacteriota</taxon>
    </lineage>
</organism>
<reference evidence="2 3" key="1">
    <citation type="submission" date="2020-03" db="EMBL/GenBank/DDBJ databases">
        <title>Metabolic flexibility allows generalist bacteria to become dominant in a frequently disturbed ecosystem.</title>
        <authorList>
            <person name="Chen Y.-J."/>
            <person name="Leung P.M."/>
            <person name="Bay S.K."/>
            <person name="Hugenholtz P."/>
            <person name="Kessler A.J."/>
            <person name="Shelley G."/>
            <person name="Waite D.W."/>
            <person name="Cook P.L."/>
            <person name="Greening C."/>
        </authorList>
    </citation>
    <scope>NUCLEOTIDE SEQUENCE [LARGE SCALE GENOMIC DNA]</scope>
    <source>
        <strain evidence="2">SS_bin_28</strain>
    </source>
</reference>
<gene>
    <name evidence="2" type="ORF">HKN21_03345</name>
</gene>
<dbReference type="EMBL" id="JABDJR010000125">
    <property type="protein sequence ID" value="NNF05773.1"/>
    <property type="molecule type" value="Genomic_DNA"/>
</dbReference>
<evidence type="ECO:0000313" key="3">
    <source>
        <dbReference type="Proteomes" id="UP000547674"/>
    </source>
</evidence>
<dbReference type="AlphaFoldDB" id="A0A7Y2ECX1"/>
<accession>A0A7Y2ECX1</accession>
<comment type="caution">
    <text evidence="2">The sequence shown here is derived from an EMBL/GenBank/DDBJ whole genome shotgun (WGS) entry which is preliminary data.</text>
</comment>
<dbReference type="Proteomes" id="UP000547674">
    <property type="component" value="Unassembled WGS sequence"/>
</dbReference>
<proteinExistence type="predicted"/>
<feature type="region of interest" description="Disordered" evidence="1">
    <location>
        <begin position="1"/>
        <end position="24"/>
    </location>
</feature>